<sequence>MNLAIGSHRPCALIPVYNHEHALPAVVTALLEAGLPCVLVDDASSPACAAVIDQLAVAPDTYLLRLAENQGKGGAVMAGLREAQRLGFSHALQVDADGQHDLHAVQAFLDESRAHPEAIVCGYPQYDASVPKGRLYARYLTHVWVWINSLSLQIRDSMCGFRVYPLAASVALIDSATLGTRMDFDSEILVRLSWRQQPMRWLPTRVHYPADGISHFRLWQDNVLISKMHTRLFFGMLCRAPWLLYRRWR</sequence>
<reference evidence="2 3" key="1">
    <citation type="submission" date="2016-10" db="EMBL/GenBank/DDBJ databases">
        <authorList>
            <person name="de Groot N.N."/>
        </authorList>
    </citation>
    <scope>NUCLEOTIDE SEQUENCE [LARGE SCALE GENOMIC DNA]</scope>
    <source>
        <strain evidence="2 3">LMG 25475</strain>
    </source>
</reference>
<protein>
    <submittedName>
        <fullName evidence="2">Glycosyltransferase involved in cell wall bisynthesis</fullName>
    </submittedName>
</protein>
<dbReference type="InterPro" id="IPR029044">
    <property type="entry name" value="Nucleotide-diphossugar_trans"/>
</dbReference>
<dbReference type="Pfam" id="PF00535">
    <property type="entry name" value="Glycos_transf_2"/>
    <property type="match status" value="1"/>
</dbReference>
<dbReference type="GO" id="GO:0016740">
    <property type="term" value="F:transferase activity"/>
    <property type="evidence" value="ECO:0007669"/>
    <property type="project" value="UniProtKB-KW"/>
</dbReference>
<dbReference type="InterPro" id="IPR001173">
    <property type="entry name" value="Glyco_trans_2-like"/>
</dbReference>
<organism evidence="2 3">
    <name type="scientific">Phytopseudomonas seleniipraecipitans</name>
    <dbReference type="NCBI Taxonomy" id="640205"/>
    <lineage>
        <taxon>Bacteria</taxon>
        <taxon>Pseudomonadati</taxon>
        <taxon>Pseudomonadota</taxon>
        <taxon>Gammaproteobacteria</taxon>
        <taxon>Pseudomonadales</taxon>
        <taxon>Pseudomonadaceae</taxon>
        <taxon>Phytopseudomonas</taxon>
    </lineage>
</organism>
<dbReference type="AlphaFoldDB" id="A0A1G7LRN7"/>
<evidence type="ECO:0000313" key="2">
    <source>
        <dbReference type="EMBL" id="SDF52014.1"/>
    </source>
</evidence>
<dbReference type="PANTHER" id="PTHR10859">
    <property type="entry name" value="GLYCOSYL TRANSFERASE"/>
    <property type="match status" value="1"/>
</dbReference>
<accession>A0A1G7LRN7</accession>
<dbReference type="STRING" id="640205.SAMN05216381_1783"/>
<feature type="domain" description="Glycosyltransferase 2-like" evidence="1">
    <location>
        <begin position="12"/>
        <end position="125"/>
    </location>
</feature>
<dbReference type="SUPFAM" id="SSF53448">
    <property type="entry name" value="Nucleotide-diphospho-sugar transferases"/>
    <property type="match status" value="1"/>
</dbReference>
<dbReference type="CDD" id="cd04179">
    <property type="entry name" value="DPM_DPG-synthase_like"/>
    <property type="match status" value="1"/>
</dbReference>
<dbReference type="PANTHER" id="PTHR10859:SF91">
    <property type="entry name" value="DOLICHYL-PHOSPHATE BETA-GLUCOSYLTRANSFERASE"/>
    <property type="match status" value="1"/>
</dbReference>
<name>A0A1G7LRN7_9GAMM</name>
<keyword evidence="2" id="KW-0808">Transferase</keyword>
<gene>
    <name evidence="2" type="ORF">SAMN05216381_1783</name>
</gene>
<dbReference type="Proteomes" id="UP000243378">
    <property type="component" value="Unassembled WGS sequence"/>
</dbReference>
<dbReference type="Gene3D" id="3.90.550.10">
    <property type="entry name" value="Spore Coat Polysaccharide Biosynthesis Protein SpsA, Chain A"/>
    <property type="match status" value="1"/>
</dbReference>
<dbReference type="GO" id="GO:0006487">
    <property type="term" value="P:protein N-linked glycosylation"/>
    <property type="evidence" value="ECO:0007669"/>
    <property type="project" value="TreeGrafter"/>
</dbReference>
<evidence type="ECO:0000313" key="3">
    <source>
        <dbReference type="Proteomes" id="UP000243378"/>
    </source>
</evidence>
<evidence type="ECO:0000259" key="1">
    <source>
        <dbReference type="Pfam" id="PF00535"/>
    </source>
</evidence>
<dbReference type="EMBL" id="FNBM01000003">
    <property type="protein sequence ID" value="SDF52014.1"/>
    <property type="molecule type" value="Genomic_DNA"/>
</dbReference>
<dbReference type="RefSeq" id="WP_092366978.1">
    <property type="nucleotide sequence ID" value="NZ_FNBM01000003.1"/>
</dbReference>
<dbReference type="OrthoDB" id="9804335at2"/>
<proteinExistence type="predicted"/>